<dbReference type="Proteomes" id="UP000683310">
    <property type="component" value="Chromosome"/>
</dbReference>
<organism evidence="3 4">
    <name type="scientific">Nocardia tengchongensis</name>
    <dbReference type="NCBI Taxonomy" id="2055889"/>
    <lineage>
        <taxon>Bacteria</taxon>
        <taxon>Bacillati</taxon>
        <taxon>Actinomycetota</taxon>
        <taxon>Actinomycetes</taxon>
        <taxon>Mycobacteriales</taxon>
        <taxon>Nocardiaceae</taxon>
        <taxon>Nocardia</taxon>
    </lineage>
</organism>
<evidence type="ECO:0000313" key="4">
    <source>
        <dbReference type="Proteomes" id="UP000683310"/>
    </source>
</evidence>
<evidence type="ECO:0000313" key="3">
    <source>
        <dbReference type="EMBL" id="QVI22352.1"/>
    </source>
</evidence>
<feature type="transmembrane region" description="Helical" evidence="1">
    <location>
        <begin position="105"/>
        <end position="126"/>
    </location>
</feature>
<reference evidence="3 4" key="1">
    <citation type="submission" date="2021-04" db="EMBL/GenBank/DDBJ databases">
        <title>Nocardia tengchongensis.</title>
        <authorList>
            <person name="Zhuang k."/>
            <person name="Ran Y."/>
            <person name="Li W."/>
        </authorList>
    </citation>
    <scope>NUCLEOTIDE SEQUENCE [LARGE SCALE GENOMIC DNA]</scope>
    <source>
        <strain evidence="3 4">CFH S0057</strain>
    </source>
</reference>
<proteinExistence type="predicted"/>
<keyword evidence="4" id="KW-1185">Reference proteome</keyword>
<feature type="transmembrane region" description="Helical" evidence="1">
    <location>
        <begin position="133"/>
        <end position="153"/>
    </location>
</feature>
<sequence length="162" mass="15679">MRRTIRNFGRKAVVAALPLAVAATFASAGTASATAPVEAPQSAPIVQLAAATPAAPAAAAIAQPVAAEAAQPVTPDVAPVAAEVSQPQDIATDPNAQNHDPMANAAALGFVIGAATGAVICGITIIGIPLIPLCAVGPGLQLALVGLLVGAIAPNSVPQILP</sequence>
<keyword evidence="2" id="KW-0732">Signal</keyword>
<keyword evidence="1" id="KW-0472">Membrane</keyword>
<keyword evidence="1" id="KW-0812">Transmembrane</keyword>
<keyword evidence="1" id="KW-1133">Transmembrane helix</keyword>
<feature type="signal peptide" evidence="2">
    <location>
        <begin position="1"/>
        <end position="28"/>
    </location>
</feature>
<feature type="chain" id="PRO_5046366310" evidence="2">
    <location>
        <begin position="29"/>
        <end position="162"/>
    </location>
</feature>
<dbReference type="EMBL" id="CP074371">
    <property type="protein sequence ID" value="QVI22352.1"/>
    <property type="molecule type" value="Genomic_DNA"/>
</dbReference>
<gene>
    <name evidence="3" type="ORF">KHQ06_04470</name>
</gene>
<accession>A0ABX8CR18</accession>
<protein>
    <submittedName>
        <fullName evidence="3">Uncharacterized protein</fullName>
    </submittedName>
</protein>
<name>A0ABX8CR18_9NOCA</name>
<evidence type="ECO:0000256" key="2">
    <source>
        <dbReference type="SAM" id="SignalP"/>
    </source>
</evidence>
<evidence type="ECO:0000256" key="1">
    <source>
        <dbReference type="SAM" id="Phobius"/>
    </source>
</evidence>